<dbReference type="PRINTS" id="PR00080">
    <property type="entry name" value="SDRFAMILY"/>
</dbReference>
<dbReference type="SUPFAM" id="SSF51735">
    <property type="entry name" value="NAD(P)-binding Rossmann-fold domains"/>
    <property type="match status" value="1"/>
</dbReference>
<evidence type="ECO:0000313" key="3">
    <source>
        <dbReference type="Proteomes" id="UP000613582"/>
    </source>
</evidence>
<dbReference type="InterPro" id="IPR020904">
    <property type="entry name" value="Sc_DH/Rdtase_CS"/>
</dbReference>
<comment type="caution">
    <text evidence="2">The sequence shown here is derived from an EMBL/GenBank/DDBJ whole genome shotgun (WGS) entry which is preliminary data.</text>
</comment>
<dbReference type="Gene3D" id="3.40.50.720">
    <property type="entry name" value="NAD(P)-binding Rossmann-like Domain"/>
    <property type="match status" value="1"/>
</dbReference>
<proteinExistence type="inferred from homology"/>
<dbReference type="PRINTS" id="PR00081">
    <property type="entry name" value="GDHRDH"/>
</dbReference>
<evidence type="ECO:0000313" key="2">
    <source>
        <dbReference type="EMBL" id="GGD04559.1"/>
    </source>
</evidence>
<reference evidence="2" key="1">
    <citation type="journal article" date="2014" name="Int. J. Syst. Evol. Microbiol.">
        <title>Complete genome sequence of Corynebacterium casei LMG S-19264T (=DSM 44701T), isolated from a smear-ripened cheese.</title>
        <authorList>
            <consortium name="US DOE Joint Genome Institute (JGI-PGF)"/>
            <person name="Walter F."/>
            <person name="Albersmeier A."/>
            <person name="Kalinowski J."/>
            <person name="Ruckert C."/>
        </authorList>
    </citation>
    <scope>NUCLEOTIDE SEQUENCE</scope>
    <source>
        <strain evidence="2">CGMCC 1.12921</strain>
    </source>
</reference>
<dbReference type="Proteomes" id="UP000613582">
    <property type="component" value="Unassembled WGS sequence"/>
</dbReference>
<dbReference type="InterPro" id="IPR002347">
    <property type="entry name" value="SDR_fam"/>
</dbReference>
<name>A0A8J2V1A6_9PROT</name>
<dbReference type="FunFam" id="3.40.50.720:FF:000084">
    <property type="entry name" value="Short-chain dehydrogenase reductase"/>
    <property type="match status" value="1"/>
</dbReference>
<dbReference type="NCBIfam" id="NF005559">
    <property type="entry name" value="PRK07231.1"/>
    <property type="match status" value="1"/>
</dbReference>
<dbReference type="Pfam" id="PF13561">
    <property type="entry name" value="adh_short_C2"/>
    <property type="match status" value="1"/>
</dbReference>
<protein>
    <submittedName>
        <fullName evidence="2">Short-chain dehydrogenase</fullName>
    </submittedName>
</protein>
<dbReference type="InterPro" id="IPR036291">
    <property type="entry name" value="NAD(P)-bd_dom_sf"/>
</dbReference>
<dbReference type="AlphaFoldDB" id="A0A8J2V1A6"/>
<evidence type="ECO:0000256" key="1">
    <source>
        <dbReference type="ARBA" id="ARBA00006484"/>
    </source>
</evidence>
<dbReference type="PANTHER" id="PTHR43943:SF2">
    <property type="entry name" value="DEHYDROGENASE_REDUCTASE 4"/>
    <property type="match status" value="1"/>
</dbReference>
<gene>
    <name evidence="2" type="ORF">GCM10011342_11890</name>
</gene>
<dbReference type="RefSeq" id="WP_188160341.1">
    <property type="nucleotide sequence ID" value="NZ_BMGH01000001.1"/>
</dbReference>
<dbReference type="PANTHER" id="PTHR43943">
    <property type="entry name" value="DEHYDROGENASE/REDUCTASE (SDR FAMILY) MEMBER 4"/>
    <property type="match status" value="1"/>
</dbReference>
<sequence>MTDFTDTLFDLTGKNAIITGASRGIGEAIAKRLAQHGANVVVSSRKIDACQEVADAINEAQGRKAAHAVACNISHREHLQQMVDETNEVFGDVDILICNAAVNPAFGASKDITEEQIDKIFDCNIKANHFLSHMVLPQMKKRGGGAIVIISSISAFVGNPGIGMYGVSKAADLQIARNLAVEYGPDNIRVNCIAPGIVKTYFAEALWKDPKTEEFIAGKLPMRRFGEPDDIAGAAVFLASDAGKWMTGQHITIDGGTLIGMGGM</sequence>
<keyword evidence="3" id="KW-1185">Reference proteome</keyword>
<dbReference type="PROSITE" id="PS00061">
    <property type="entry name" value="ADH_SHORT"/>
    <property type="match status" value="1"/>
</dbReference>
<accession>A0A8J2V1A6</accession>
<dbReference type="EMBL" id="BMGH01000001">
    <property type="protein sequence ID" value="GGD04559.1"/>
    <property type="molecule type" value="Genomic_DNA"/>
</dbReference>
<organism evidence="2 3">
    <name type="scientific">Aquisalinus flavus</name>
    <dbReference type="NCBI Taxonomy" id="1526572"/>
    <lineage>
        <taxon>Bacteria</taxon>
        <taxon>Pseudomonadati</taxon>
        <taxon>Pseudomonadota</taxon>
        <taxon>Alphaproteobacteria</taxon>
        <taxon>Parvularculales</taxon>
        <taxon>Parvularculaceae</taxon>
        <taxon>Aquisalinus</taxon>
    </lineage>
</organism>
<reference evidence="2" key="2">
    <citation type="submission" date="2020-09" db="EMBL/GenBank/DDBJ databases">
        <authorList>
            <person name="Sun Q."/>
            <person name="Zhou Y."/>
        </authorList>
    </citation>
    <scope>NUCLEOTIDE SEQUENCE</scope>
    <source>
        <strain evidence="2">CGMCC 1.12921</strain>
    </source>
</reference>
<comment type="similarity">
    <text evidence="1">Belongs to the short-chain dehydrogenases/reductases (SDR) family.</text>
</comment>